<keyword evidence="3" id="KW-0663">Pyridoxal phosphate</keyword>
<dbReference type="Gene3D" id="3.40.640.10">
    <property type="entry name" value="Type I PLP-dependent aspartate aminotransferase-like (Major domain)"/>
    <property type="match status" value="1"/>
</dbReference>
<evidence type="ECO:0000313" key="8">
    <source>
        <dbReference type="Proteomes" id="UP000075515"/>
    </source>
</evidence>
<dbReference type="PANTHER" id="PTHR43586">
    <property type="entry name" value="CYSTEINE DESULFURASE"/>
    <property type="match status" value="1"/>
</dbReference>
<name>A0A150RN69_SORCE</name>
<gene>
    <name evidence="7" type="ORF">BE18_18450</name>
</gene>
<dbReference type="AlphaFoldDB" id="A0A150RN69"/>
<dbReference type="Proteomes" id="UP000075515">
    <property type="component" value="Unassembled WGS sequence"/>
</dbReference>
<reference evidence="7 8" key="1">
    <citation type="submission" date="2014-02" db="EMBL/GenBank/DDBJ databases">
        <title>The small core and large imbalanced accessory genome model reveals a collaborative survival strategy of Sorangium cellulosum strains in nature.</title>
        <authorList>
            <person name="Han K."/>
            <person name="Peng R."/>
            <person name="Blom J."/>
            <person name="Li Y.-Z."/>
        </authorList>
    </citation>
    <scope>NUCLEOTIDE SEQUENCE [LARGE SCALE GENOMIC DNA]</scope>
    <source>
        <strain evidence="7 8">So0149</strain>
    </source>
</reference>
<feature type="domain" description="Aminotransferase class V" evidence="6">
    <location>
        <begin position="22"/>
        <end position="388"/>
    </location>
</feature>
<dbReference type="InterPro" id="IPR020578">
    <property type="entry name" value="Aminotrans_V_PyrdxlP_BS"/>
</dbReference>
<dbReference type="InterPro" id="IPR000192">
    <property type="entry name" value="Aminotrans_V_dom"/>
</dbReference>
<dbReference type="PROSITE" id="PS00595">
    <property type="entry name" value="AA_TRANSFER_CLASS_5"/>
    <property type="match status" value="1"/>
</dbReference>
<evidence type="ECO:0000256" key="2">
    <source>
        <dbReference type="ARBA" id="ARBA00010447"/>
    </source>
</evidence>
<comment type="caution">
    <text evidence="7">The sequence shown here is derived from an EMBL/GenBank/DDBJ whole genome shotgun (WGS) entry which is preliminary data.</text>
</comment>
<organism evidence="7 8">
    <name type="scientific">Sorangium cellulosum</name>
    <name type="common">Polyangium cellulosum</name>
    <dbReference type="NCBI Taxonomy" id="56"/>
    <lineage>
        <taxon>Bacteria</taxon>
        <taxon>Pseudomonadati</taxon>
        <taxon>Myxococcota</taxon>
        <taxon>Polyangia</taxon>
        <taxon>Polyangiales</taxon>
        <taxon>Polyangiaceae</taxon>
        <taxon>Sorangium</taxon>
    </lineage>
</organism>
<evidence type="ECO:0000313" key="7">
    <source>
        <dbReference type="EMBL" id="KYF81593.1"/>
    </source>
</evidence>
<dbReference type="Pfam" id="PF00266">
    <property type="entry name" value="Aminotran_5"/>
    <property type="match status" value="1"/>
</dbReference>
<dbReference type="InterPro" id="IPR015421">
    <property type="entry name" value="PyrdxlP-dep_Trfase_major"/>
</dbReference>
<comment type="cofactor">
    <cofactor evidence="1 5">
        <name>pyridoxal 5'-phosphate</name>
        <dbReference type="ChEBI" id="CHEBI:597326"/>
    </cofactor>
</comment>
<sequence length="401" mass="42912">MNPALRADFPLLERTLDGRPLVYLDSAATALKPRAVLAAEEAYATQMTANVHRGKHALSEEASAAYESARKRIARFFNADPECLVFVKNTTEAINLVAVGLCLSSDDVVLNAGGEHHANLVPWMRRARVELVPGDPCEPVSLDAAMAAIARHRPKVLAIGHASNITGVIQPARALCEMARAHGVITVVDAAQSAPHLPIDVDEMGCDFLALSAHKMLGPTGVGALVGRREVLEALEPLCVGGGVVERVTATGYTLKKIPYRFEAGTPPISAALGFAAAASYLDELGFDDIVEHERRLAAALSRSLCEIPGVEVLMARREPRLAIAAIAPRSALVGPDALARLLSDGHQIMVRSGFHCAHPLFDRLGLDHGALRASAYVYNTVEEVQRFGEVLRDLASRMVV</sequence>
<dbReference type="InterPro" id="IPR015422">
    <property type="entry name" value="PyrdxlP-dep_Trfase_small"/>
</dbReference>
<dbReference type="GO" id="GO:0031071">
    <property type="term" value="F:cysteine desulfurase activity"/>
    <property type="evidence" value="ECO:0007669"/>
    <property type="project" value="UniProtKB-EC"/>
</dbReference>
<dbReference type="SUPFAM" id="SSF53383">
    <property type="entry name" value="PLP-dependent transferases"/>
    <property type="match status" value="1"/>
</dbReference>
<comment type="catalytic activity">
    <reaction evidence="4">
        <text>(sulfur carrier)-H + L-cysteine = (sulfur carrier)-SH + L-alanine</text>
        <dbReference type="Rhea" id="RHEA:43892"/>
        <dbReference type="Rhea" id="RHEA-COMP:14737"/>
        <dbReference type="Rhea" id="RHEA-COMP:14739"/>
        <dbReference type="ChEBI" id="CHEBI:29917"/>
        <dbReference type="ChEBI" id="CHEBI:35235"/>
        <dbReference type="ChEBI" id="CHEBI:57972"/>
        <dbReference type="ChEBI" id="CHEBI:64428"/>
        <dbReference type="EC" id="2.8.1.7"/>
    </reaction>
</comment>
<evidence type="ECO:0000259" key="6">
    <source>
        <dbReference type="Pfam" id="PF00266"/>
    </source>
</evidence>
<evidence type="ECO:0000256" key="5">
    <source>
        <dbReference type="RuleBase" id="RU004504"/>
    </source>
</evidence>
<evidence type="ECO:0000256" key="3">
    <source>
        <dbReference type="ARBA" id="ARBA00022898"/>
    </source>
</evidence>
<evidence type="ECO:0000256" key="1">
    <source>
        <dbReference type="ARBA" id="ARBA00001933"/>
    </source>
</evidence>
<dbReference type="EMBL" id="JEMC01003394">
    <property type="protein sequence ID" value="KYF81593.1"/>
    <property type="molecule type" value="Genomic_DNA"/>
</dbReference>
<comment type="similarity">
    <text evidence="2">Belongs to the class-V pyridoxal-phosphate-dependent aminotransferase family. Csd subfamily.</text>
</comment>
<dbReference type="Gene3D" id="3.90.1150.10">
    <property type="entry name" value="Aspartate Aminotransferase, domain 1"/>
    <property type="match status" value="1"/>
</dbReference>
<protein>
    <recommendedName>
        <fullName evidence="6">Aminotransferase class V domain-containing protein</fullName>
    </recommendedName>
</protein>
<evidence type="ECO:0000256" key="4">
    <source>
        <dbReference type="ARBA" id="ARBA00050776"/>
    </source>
</evidence>
<dbReference type="PANTHER" id="PTHR43586:SF8">
    <property type="entry name" value="CYSTEINE DESULFURASE 1, CHLOROPLASTIC"/>
    <property type="match status" value="1"/>
</dbReference>
<proteinExistence type="inferred from homology"/>
<accession>A0A150RN69</accession>
<dbReference type="InterPro" id="IPR015424">
    <property type="entry name" value="PyrdxlP-dep_Trfase"/>
</dbReference>